<dbReference type="EMBL" id="NESQ01000739">
    <property type="protein sequence ID" value="PUU72148.1"/>
    <property type="molecule type" value="Genomic_DNA"/>
</dbReference>
<reference evidence="2 3" key="1">
    <citation type="submission" date="2017-04" db="EMBL/GenBank/DDBJ databases">
        <title>Draft genome sequence of Tuber borchii Vittad., a whitish edible truffle.</title>
        <authorList>
            <consortium name="DOE Joint Genome Institute"/>
            <person name="Murat C."/>
            <person name="Kuo A."/>
            <person name="Barry K.W."/>
            <person name="Clum A."/>
            <person name="Dockter R.B."/>
            <person name="Fauchery L."/>
            <person name="Iotti M."/>
            <person name="Kohler A."/>
            <person name="Labutti K."/>
            <person name="Lindquist E.A."/>
            <person name="Lipzen A."/>
            <person name="Ohm R.A."/>
            <person name="Wang M."/>
            <person name="Grigoriev I.V."/>
            <person name="Zambonelli A."/>
            <person name="Martin F.M."/>
        </authorList>
    </citation>
    <scope>NUCLEOTIDE SEQUENCE [LARGE SCALE GENOMIC DNA]</scope>
    <source>
        <strain evidence="2 3">Tbo3840</strain>
    </source>
</reference>
<keyword evidence="3" id="KW-1185">Reference proteome</keyword>
<feature type="region of interest" description="Disordered" evidence="1">
    <location>
        <begin position="167"/>
        <end position="221"/>
    </location>
</feature>
<evidence type="ECO:0000313" key="3">
    <source>
        <dbReference type="Proteomes" id="UP000244722"/>
    </source>
</evidence>
<name>A0A2T6Z9H8_TUBBO</name>
<accession>A0A2T6Z9H8</accession>
<evidence type="ECO:0000313" key="2">
    <source>
        <dbReference type="EMBL" id="PUU72148.1"/>
    </source>
</evidence>
<feature type="region of interest" description="Disordered" evidence="1">
    <location>
        <begin position="279"/>
        <end position="299"/>
    </location>
</feature>
<feature type="compositionally biased region" description="Polar residues" evidence="1">
    <location>
        <begin position="208"/>
        <end position="218"/>
    </location>
</feature>
<sequence>MFGILARAARLPIITRCLGLAKGPIKQRYRYSSTNGAGGPNQAPPNPPADTARMWERLGHVEVGFVNFLKEVCYRETGVCTEMASMMGDIKRLGWQQTAALTAFTGSFVYAAYTVNQVKRDLPNTIQPFRFQETPKDASPKLLQLHQDPQLSQSLPLQQRQQLHHLRQNLTRPKARTKDRQKKNQAAKTTPLNTTEKTAKTKKTKRTSNLTKPLTKNNYIRKEPPSLTQTKILTQQDKRHLASHLQDHQALTKSRLHPQVLHHYQAPDPPLCLSNQKAVAAPNGQHHSSIQEKEKTKTH</sequence>
<organism evidence="2 3">
    <name type="scientific">Tuber borchii</name>
    <name type="common">White truffle</name>
    <dbReference type="NCBI Taxonomy" id="42251"/>
    <lineage>
        <taxon>Eukaryota</taxon>
        <taxon>Fungi</taxon>
        <taxon>Dikarya</taxon>
        <taxon>Ascomycota</taxon>
        <taxon>Pezizomycotina</taxon>
        <taxon>Pezizomycetes</taxon>
        <taxon>Pezizales</taxon>
        <taxon>Tuberaceae</taxon>
        <taxon>Tuber</taxon>
    </lineage>
</organism>
<comment type="caution">
    <text evidence="2">The sequence shown here is derived from an EMBL/GenBank/DDBJ whole genome shotgun (WGS) entry which is preliminary data.</text>
</comment>
<protein>
    <submittedName>
        <fullName evidence="2">Uncharacterized protein</fullName>
    </submittedName>
</protein>
<dbReference type="Proteomes" id="UP000244722">
    <property type="component" value="Unassembled WGS sequence"/>
</dbReference>
<dbReference type="AlphaFoldDB" id="A0A2T6Z9H8"/>
<gene>
    <name evidence="2" type="ORF">B9Z19DRAFT_1197733</name>
</gene>
<feature type="compositionally biased region" description="Basic and acidic residues" evidence="1">
    <location>
        <begin position="289"/>
        <end position="299"/>
    </location>
</feature>
<feature type="region of interest" description="Disordered" evidence="1">
    <location>
        <begin position="31"/>
        <end position="51"/>
    </location>
</feature>
<feature type="compositionally biased region" description="Basic residues" evidence="1">
    <location>
        <begin position="167"/>
        <end position="185"/>
    </location>
</feature>
<evidence type="ECO:0000256" key="1">
    <source>
        <dbReference type="SAM" id="MobiDB-lite"/>
    </source>
</evidence>
<proteinExistence type="predicted"/>